<dbReference type="AlphaFoldDB" id="A0A9J5ZTR2"/>
<protein>
    <submittedName>
        <fullName evidence="1">Uncharacterized protein</fullName>
    </submittedName>
</protein>
<proteinExistence type="predicted"/>
<name>A0A9J5ZTR2_SOLCO</name>
<dbReference type="EMBL" id="JACXVP010000003">
    <property type="protein sequence ID" value="KAG5615388.1"/>
    <property type="molecule type" value="Genomic_DNA"/>
</dbReference>
<sequence>MQPKSGSEFRPRLNTGERLITNKYHEGNIKRNLKRESKKRASGVLQYLRAPDASLWAPHLTRLETWTKESDMCPSQRASKFVRRKEYDWWDPPEGCTADRP</sequence>
<dbReference type="Proteomes" id="UP000824120">
    <property type="component" value="Chromosome 3"/>
</dbReference>
<gene>
    <name evidence="1" type="ORF">H5410_015212</name>
</gene>
<accession>A0A9J5ZTR2</accession>
<reference evidence="1 2" key="1">
    <citation type="submission" date="2020-09" db="EMBL/GenBank/DDBJ databases">
        <title>De no assembly of potato wild relative species, Solanum commersonii.</title>
        <authorList>
            <person name="Cho K."/>
        </authorList>
    </citation>
    <scope>NUCLEOTIDE SEQUENCE [LARGE SCALE GENOMIC DNA]</scope>
    <source>
        <strain evidence="1">LZ3.2</strain>
        <tissue evidence="1">Leaf</tissue>
    </source>
</reference>
<dbReference type="OrthoDB" id="1713821at2759"/>
<evidence type="ECO:0000313" key="2">
    <source>
        <dbReference type="Proteomes" id="UP000824120"/>
    </source>
</evidence>
<comment type="caution">
    <text evidence="1">The sequence shown here is derived from an EMBL/GenBank/DDBJ whole genome shotgun (WGS) entry which is preliminary data.</text>
</comment>
<evidence type="ECO:0000313" key="1">
    <source>
        <dbReference type="EMBL" id="KAG5615388.1"/>
    </source>
</evidence>
<keyword evidence="2" id="KW-1185">Reference proteome</keyword>
<organism evidence="1 2">
    <name type="scientific">Solanum commersonii</name>
    <name type="common">Commerson's wild potato</name>
    <name type="synonym">Commerson's nightshade</name>
    <dbReference type="NCBI Taxonomy" id="4109"/>
    <lineage>
        <taxon>Eukaryota</taxon>
        <taxon>Viridiplantae</taxon>
        <taxon>Streptophyta</taxon>
        <taxon>Embryophyta</taxon>
        <taxon>Tracheophyta</taxon>
        <taxon>Spermatophyta</taxon>
        <taxon>Magnoliopsida</taxon>
        <taxon>eudicotyledons</taxon>
        <taxon>Gunneridae</taxon>
        <taxon>Pentapetalae</taxon>
        <taxon>asterids</taxon>
        <taxon>lamiids</taxon>
        <taxon>Solanales</taxon>
        <taxon>Solanaceae</taxon>
        <taxon>Solanoideae</taxon>
        <taxon>Solaneae</taxon>
        <taxon>Solanum</taxon>
    </lineage>
</organism>